<feature type="region of interest" description="Disordered" evidence="1">
    <location>
        <begin position="102"/>
        <end position="132"/>
    </location>
</feature>
<proteinExistence type="predicted"/>
<gene>
    <name evidence="2" type="ORF">SHKM778_69000</name>
</gene>
<reference evidence="2" key="2">
    <citation type="submission" date="2024-07" db="EMBL/GenBank/DDBJ databases">
        <title>Streptomyces haneummycinica sp. nov., a new antibiotic-producing actinobacterium isolated from marine sediment.</title>
        <authorList>
            <person name="Uemura M."/>
            <person name="Hamada M."/>
            <person name="Hirano S."/>
            <person name="Kobayashi K."/>
            <person name="Ohshiro T."/>
            <person name="Kobayashi T."/>
            <person name="Terahara T."/>
        </authorList>
    </citation>
    <scope>NUCLEOTIDE SEQUENCE</scope>
    <source>
        <strain evidence="2">KM77-8</strain>
    </source>
</reference>
<sequence length="132" mass="14308">MRTEEFGEEFRLGLAQLRKLFGGVGHRAVVLAELLTDRRVTRRRSVPVGTEGLGQRFGPVLGGRGLDRLAVRVRVGGDPGAGEGRDRVLAAPCSPIHRRASTASLSYDWSKASRPQSVRANTLAGRPRVRAP</sequence>
<name>A0AAT9HSQ1_9ACTN</name>
<organism evidence="2">
    <name type="scientific">Streptomyces haneummycinicus</name>
    <dbReference type="NCBI Taxonomy" id="3074435"/>
    <lineage>
        <taxon>Bacteria</taxon>
        <taxon>Bacillati</taxon>
        <taxon>Actinomycetota</taxon>
        <taxon>Actinomycetes</taxon>
        <taxon>Kitasatosporales</taxon>
        <taxon>Streptomycetaceae</taxon>
        <taxon>Streptomyces</taxon>
    </lineage>
</organism>
<protein>
    <submittedName>
        <fullName evidence="2">Uncharacterized protein</fullName>
    </submittedName>
</protein>
<reference evidence="2" key="1">
    <citation type="submission" date="2024-06" db="EMBL/GenBank/DDBJ databases">
        <authorList>
            <consortium name="consrtm"/>
            <person name="Uemura M."/>
            <person name="Terahara T."/>
        </authorList>
    </citation>
    <scope>NUCLEOTIDE SEQUENCE</scope>
    <source>
        <strain evidence="2">KM77-8</strain>
    </source>
</reference>
<evidence type="ECO:0000256" key="1">
    <source>
        <dbReference type="SAM" id="MobiDB-lite"/>
    </source>
</evidence>
<feature type="compositionally biased region" description="Polar residues" evidence="1">
    <location>
        <begin position="102"/>
        <end position="120"/>
    </location>
</feature>
<dbReference type="EMBL" id="AP035768">
    <property type="protein sequence ID" value="BFO20512.1"/>
    <property type="molecule type" value="Genomic_DNA"/>
</dbReference>
<accession>A0AAT9HSQ1</accession>
<evidence type="ECO:0000313" key="2">
    <source>
        <dbReference type="EMBL" id="BFO20512.1"/>
    </source>
</evidence>
<dbReference type="AlphaFoldDB" id="A0AAT9HSQ1"/>